<dbReference type="GeneTree" id="ENSGT00940000157021"/>
<dbReference type="OMA" id="WRHEICL"/>
<dbReference type="Proteomes" id="UP000314987">
    <property type="component" value="Unassembled WGS sequence"/>
</dbReference>
<dbReference type="GO" id="GO:0005886">
    <property type="term" value="C:plasma membrane"/>
    <property type="evidence" value="ECO:0007669"/>
    <property type="project" value="TreeGrafter"/>
</dbReference>
<dbReference type="GO" id="GO:0030133">
    <property type="term" value="C:transport vesicle"/>
    <property type="evidence" value="ECO:0007669"/>
    <property type="project" value="TreeGrafter"/>
</dbReference>
<accession>A0A4X2JN70</accession>
<dbReference type="GO" id="GO:0005770">
    <property type="term" value="C:late endosome"/>
    <property type="evidence" value="ECO:0007669"/>
    <property type="project" value="TreeGrafter"/>
</dbReference>
<dbReference type="PANTHER" id="PTHR24170:SF2">
    <property type="entry name" value="ANKYRIN REPEAT DOMAIN-CONTAINING PROTEIN 27"/>
    <property type="match status" value="1"/>
</dbReference>
<proteinExistence type="predicted"/>
<dbReference type="GO" id="GO:0048812">
    <property type="term" value="P:neuron projection morphogenesis"/>
    <property type="evidence" value="ECO:0007669"/>
    <property type="project" value="TreeGrafter"/>
</dbReference>
<evidence type="ECO:0000313" key="2">
    <source>
        <dbReference type="Proteomes" id="UP000314987"/>
    </source>
</evidence>
<dbReference type="Ensembl" id="ENSVURT00010000650.1">
    <property type="protein sequence ID" value="ENSVURP00010000544.1"/>
    <property type="gene ID" value="ENSVURG00010000508.1"/>
</dbReference>
<dbReference type="STRING" id="29139.ENSVURP00010000544"/>
<protein>
    <submittedName>
        <fullName evidence="1">Uncharacterized protein</fullName>
    </submittedName>
</protein>
<reference evidence="2" key="1">
    <citation type="submission" date="2018-12" db="EMBL/GenBank/DDBJ databases">
        <authorList>
            <person name="Yazar S."/>
        </authorList>
    </citation>
    <scope>NUCLEOTIDE SEQUENCE [LARGE SCALE GENOMIC DNA]</scope>
</reference>
<dbReference type="GO" id="GO:0005085">
    <property type="term" value="F:guanyl-nucleotide exchange factor activity"/>
    <property type="evidence" value="ECO:0007669"/>
    <property type="project" value="TreeGrafter"/>
</dbReference>
<reference evidence="1" key="3">
    <citation type="submission" date="2025-09" db="UniProtKB">
        <authorList>
            <consortium name="Ensembl"/>
        </authorList>
    </citation>
    <scope>IDENTIFICATION</scope>
</reference>
<dbReference type="GO" id="GO:0045022">
    <property type="term" value="P:early endosome to late endosome transport"/>
    <property type="evidence" value="ECO:0007669"/>
    <property type="project" value="TreeGrafter"/>
</dbReference>
<dbReference type="GO" id="GO:0000149">
    <property type="term" value="F:SNARE binding"/>
    <property type="evidence" value="ECO:0007669"/>
    <property type="project" value="TreeGrafter"/>
</dbReference>
<evidence type="ECO:0000313" key="1">
    <source>
        <dbReference type="Ensembl" id="ENSVURP00010000544.1"/>
    </source>
</evidence>
<dbReference type="PANTHER" id="PTHR24170">
    <property type="entry name" value="ANKYRIN REPEAT DOMAIN-CONTAINING PROTEIN 27"/>
    <property type="match status" value="1"/>
</dbReference>
<dbReference type="AlphaFoldDB" id="A0A4X2JN70"/>
<keyword evidence="2" id="KW-1185">Reference proteome</keyword>
<organism evidence="1 2">
    <name type="scientific">Vombatus ursinus</name>
    <name type="common">Common wombat</name>
    <dbReference type="NCBI Taxonomy" id="29139"/>
    <lineage>
        <taxon>Eukaryota</taxon>
        <taxon>Metazoa</taxon>
        <taxon>Chordata</taxon>
        <taxon>Craniata</taxon>
        <taxon>Vertebrata</taxon>
        <taxon>Euteleostomi</taxon>
        <taxon>Mammalia</taxon>
        <taxon>Metatheria</taxon>
        <taxon>Diprotodontia</taxon>
        <taxon>Vombatidae</taxon>
        <taxon>Vombatus</taxon>
    </lineage>
</organism>
<name>A0A4X2JN70_VOMUR</name>
<dbReference type="GO" id="GO:0005769">
    <property type="term" value="C:early endosome"/>
    <property type="evidence" value="ECO:0007669"/>
    <property type="project" value="TreeGrafter"/>
</dbReference>
<sequence>MALYDEDLMKNPFYLAIQKRRPDLCRRVAEVHGIVLVPCKGSLPSSTQSTCQFDSYVLKPVGESFQTLNGKVPNFFIIQPGD</sequence>
<dbReference type="InterPro" id="IPR051248">
    <property type="entry name" value="UPF0507/Ank_repeat_27"/>
</dbReference>
<reference evidence="1" key="2">
    <citation type="submission" date="2025-08" db="UniProtKB">
        <authorList>
            <consortium name="Ensembl"/>
        </authorList>
    </citation>
    <scope>IDENTIFICATION</scope>
</reference>
<dbReference type="GO" id="GO:0043005">
    <property type="term" value="C:neuron projection"/>
    <property type="evidence" value="ECO:0007669"/>
    <property type="project" value="TreeGrafter"/>
</dbReference>
<dbReference type="GO" id="GO:0097422">
    <property type="term" value="C:tubular endosome"/>
    <property type="evidence" value="ECO:0007669"/>
    <property type="project" value="TreeGrafter"/>
</dbReference>